<evidence type="ECO:0000313" key="1">
    <source>
        <dbReference type="EMBL" id="KAJ8988562.1"/>
    </source>
</evidence>
<protein>
    <submittedName>
        <fullName evidence="1">Uncharacterized protein</fullName>
    </submittedName>
</protein>
<sequence length="123" mass="14109">MQGADIPRRRCQRKNSIAYLSRVIGHCLHFAPWPAEIEKANFSCITQANTSHTNARSRSTCYTDTPHRFQNKLGSLSITVSMRLGQKLYGRWSNVSRLKPHSPDINYLACRHRHSVDVHSIFC</sequence>
<dbReference type="Proteomes" id="UP001161757">
    <property type="component" value="Unassembled WGS sequence"/>
</dbReference>
<dbReference type="AlphaFoldDB" id="A0AAN6IS54"/>
<evidence type="ECO:0000313" key="2">
    <source>
        <dbReference type="Proteomes" id="UP001161757"/>
    </source>
</evidence>
<comment type="caution">
    <text evidence="1">The sequence shown here is derived from an EMBL/GenBank/DDBJ whole genome shotgun (WGS) entry which is preliminary data.</text>
</comment>
<proteinExistence type="predicted"/>
<name>A0AAN6IS54_EXODE</name>
<dbReference type="EMBL" id="JAJGCB010000018">
    <property type="protein sequence ID" value="KAJ8988562.1"/>
    <property type="molecule type" value="Genomic_DNA"/>
</dbReference>
<reference evidence="1" key="1">
    <citation type="submission" date="2023-01" db="EMBL/GenBank/DDBJ databases">
        <title>Exophiala dermititidis isolated from Cystic Fibrosis Patient.</title>
        <authorList>
            <person name="Kurbessoian T."/>
            <person name="Crocker A."/>
            <person name="Murante D."/>
            <person name="Hogan D.A."/>
            <person name="Stajich J.E."/>
        </authorList>
    </citation>
    <scope>NUCLEOTIDE SEQUENCE</scope>
    <source>
        <strain evidence="1">Ex8</strain>
    </source>
</reference>
<organism evidence="1 2">
    <name type="scientific">Exophiala dermatitidis</name>
    <name type="common">Black yeast-like fungus</name>
    <name type="synonym">Wangiella dermatitidis</name>
    <dbReference type="NCBI Taxonomy" id="5970"/>
    <lineage>
        <taxon>Eukaryota</taxon>
        <taxon>Fungi</taxon>
        <taxon>Dikarya</taxon>
        <taxon>Ascomycota</taxon>
        <taxon>Pezizomycotina</taxon>
        <taxon>Eurotiomycetes</taxon>
        <taxon>Chaetothyriomycetidae</taxon>
        <taxon>Chaetothyriales</taxon>
        <taxon>Herpotrichiellaceae</taxon>
        <taxon>Exophiala</taxon>
    </lineage>
</organism>
<gene>
    <name evidence="1" type="ORF">HRR80_007583</name>
</gene>
<accession>A0AAN6IS54</accession>